<feature type="domain" description="C2H2-type" evidence="16">
    <location>
        <begin position="468"/>
        <end position="495"/>
    </location>
</feature>
<keyword evidence="12" id="KW-0804">Transcription</keyword>
<dbReference type="FunFam" id="3.30.160.60:FF:000321">
    <property type="entry name" value="myeloid zinc finger 1 isoform X1"/>
    <property type="match status" value="1"/>
</dbReference>
<evidence type="ECO:0000256" key="3">
    <source>
        <dbReference type="ARBA" id="ARBA00006991"/>
    </source>
</evidence>
<dbReference type="GeneID" id="102374965"/>
<protein>
    <submittedName>
        <fullName evidence="19">Zinc finger and SCAN domain-containing protein 30-like</fullName>
    </submittedName>
</protein>
<dbReference type="KEGG" id="asn:102374965"/>
<feature type="region of interest" description="Disordered" evidence="15">
    <location>
        <begin position="290"/>
        <end position="322"/>
    </location>
</feature>
<accession>A0A1U7SD58</accession>
<evidence type="ECO:0000256" key="1">
    <source>
        <dbReference type="ARBA" id="ARBA00003767"/>
    </source>
</evidence>
<dbReference type="eggNOG" id="KOG1721">
    <property type="taxonomic scope" value="Eukaryota"/>
</dbReference>
<dbReference type="InterPro" id="IPR036236">
    <property type="entry name" value="Znf_C2H2_sf"/>
</dbReference>
<feature type="domain" description="C2H2-type" evidence="16">
    <location>
        <begin position="328"/>
        <end position="355"/>
    </location>
</feature>
<comment type="subcellular location">
    <subcellularLocation>
        <location evidence="2">Nucleus</location>
    </subcellularLocation>
</comment>
<feature type="domain" description="SCAN box" evidence="17">
    <location>
        <begin position="89"/>
        <end position="168"/>
    </location>
</feature>
<evidence type="ECO:0000256" key="13">
    <source>
        <dbReference type="ARBA" id="ARBA00023242"/>
    </source>
</evidence>
<evidence type="ECO:0000256" key="4">
    <source>
        <dbReference type="ARBA" id="ARBA00022499"/>
    </source>
</evidence>
<dbReference type="FunFam" id="3.30.160.60:FF:002343">
    <property type="entry name" value="Zinc finger protein 33A"/>
    <property type="match status" value="1"/>
</dbReference>
<dbReference type="PANTHER" id="PTHR24390:SF159">
    <property type="entry name" value="GROWTH FACTOR INDEPENDENT 1 TRANSCRIPTIONAL REPRESSOR"/>
    <property type="match status" value="1"/>
</dbReference>
<dbReference type="GO" id="GO:0006357">
    <property type="term" value="P:regulation of transcription by RNA polymerase II"/>
    <property type="evidence" value="ECO:0007669"/>
    <property type="project" value="TreeGrafter"/>
</dbReference>
<dbReference type="InterPro" id="IPR038269">
    <property type="entry name" value="SCAN_sf"/>
</dbReference>
<comment type="function">
    <text evidence="1">May be involved in transcriptional regulation.</text>
</comment>
<dbReference type="PROSITE" id="PS00028">
    <property type="entry name" value="ZINC_FINGER_C2H2_1"/>
    <property type="match status" value="5"/>
</dbReference>
<feature type="domain" description="C2H2-type" evidence="16">
    <location>
        <begin position="384"/>
        <end position="411"/>
    </location>
</feature>
<comment type="similarity">
    <text evidence="3">Belongs to the krueppel C2H2-type zinc-finger protein family.</text>
</comment>
<evidence type="ECO:0000256" key="6">
    <source>
        <dbReference type="ARBA" id="ARBA00022737"/>
    </source>
</evidence>
<dbReference type="FunFam" id="3.30.160.60:FF:000862">
    <property type="entry name" value="zinc finger protein 697"/>
    <property type="match status" value="1"/>
</dbReference>
<feature type="domain" description="C2H2-type" evidence="16">
    <location>
        <begin position="440"/>
        <end position="467"/>
    </location>
</feature>
<keyword evidence="7 14" id="KW-0863">Zinc-finger</keyword>
<evidence type="ECO:0000256" key="14">
    <source>
        <dbReference type="PROSITE-ProRule" id="PRU00042"/>
    </source>
</evidence>
<evidence type="ECO:0000259" key="17">
    <source>
        <dbReference type="PROSITE" id="PS50804"/>
    </source>
</evidence>
<gene>
    <name evidence="19" type="primary">LOC102374965</name>
</gene>
<dbReference type="SMART" id="SM00355">
    <property type="entry name" value="ZnF_C2H2"/>
    <property type="match status" value="7"/>
</dbReference>
<feature type="region of interest" description="Disordered" evidence="15">
    <location>
        <begin position="188"/>
        <end position="226"/>
    </location>
</feature>
<dbReference type="GO" id="GO:0003700">
    <property type="term" value="F:DNA-binding transcription factor activity"/>
    <property type="evidence" value="ECO:0007669"/>
    <property type="project" value="TreeGrafter"/>
</dbReference>
<dbReference type="Pfam" id="PF02023">
    <property type="entry name" value="SCAN"/>
    <property type="match status" value="1"/>
</dbReference>
<keyword evidence="9" id="KW-0832">Ubl conjugation</keyword>
<organism evidence="18 19">
    <name type="scientific">Alligator sinensis</name>
    <name type="common">Chinese alligator</name>
    <dbReference type="NCBI Taxonomy" id="38654"/>
    <lineage>
        <taxon>Eukaryota</taxon>
        <taxon>Metazoa</taxon>
        <taxon>Chordata</taxon>
        <taxon>Craniata</taxon>
        <taxon>Vertebrata</taxon>
        <taxon>Euteleostomi</taxon>
        <taxon>Archelosauria</taxon>
        <taxon>Archosauria</taxon>
        <taxon>Crocodylia</taxon>
        <taxon>Alligatoridae</taxon>
        <taxon>Alligatorinae</taxon>
        <taxon>Alligator</taxon>
    </lineage>
</organism>
<keyword evidence="18" id="KW-1185">Reference proteome</keyword>
<keyword evidence="10" id="KW-0805">Transcription regulation</keyword>
<dbReference type="Proteomes" id="UP000189705">
    <property type="component" value="Unplaced"/>
</dbReference>
<dbReference type="GO" id="GO:0000978">
    <property type="term" value="F:RNA polymerase II cis-regulatory region sequence-specific DNA binding"/>
    <property type="evidence" value="ECO:0007669"/>
    <property type="project" value="TreeGrafter"/>
</dbReference>
<evidence type="ECO:0000256" key="10">
    <source>
        <dbReference type="ARBA" id="ARBA00023015"/>
    </source>
</evidence>
<evidence type="ECO:0000259" key="16">
    <source>
        <dbReference type="PROSITE" id="PS50157"/>
    </source>
</evidence>
<dbReference type="AlphaFoldDB" id="A0A1U7SD58"/>
<dbReference type="PROSITE" id="PS50804">
    <property type="entry name" value="SCAN_BOX"/>
    <property type="match status" value="1"/>
</dbReference>
<dbReference type="InterPro" id="IPR003309">
    <property type="entry name" value="SCAN_dom"/>
</dbReference>
<evidence type="ECO:0000256" key="15">
    <source>
        <dbReference type="SAM" id="MobiDB-lite"/>
    </source>
</evidence>
<keyword evidence="4" id="KW-1017">Isopeptide bond</keyword>
<sequence>MERQGPAGPRLGAGAEWAGDVPCAIQESPSWAARRQVKQEPEEELVQCRGDQWQEGLPALHPSAKAGPAPMTAELPPGDENRLTPEMRRRRFRGFRYQEAAGPREVCGRLRELAQRWLEPQRRSKEQMLELVVLEQFLAILPREMQSWQWGCGVETCAEAVTLAEGFQLGQVEDEKLQVIVRVKVEDDTVDGAGQDETPGSLHEPPCFPTEGPPPRQESGHRGPTPDLICHIQQDEAELWGCGSNEPAESTWSVGPTLGAGRLSRAERWPPEDRLATPELAATRQPFPISHGQRRAEPQPLPAFGEGLKGQRDLSSQENRAHSGEETYKCGVCGQSFRDKDHLFVHQRAHRRDTDLPCGDCGKIFHDRSLLLMHQRTHARKHPHLCPMCGRSFACCSHFQAHQRICRGEKPYGCSDCGKSFMKQCHLEEHRRLHTGERPFSCPDCGKRFAWSSSLTAHRRIHTGEKPFPCSRCGKSFRQSSQLAVHQRVHTGEKPYCCPKCGESFTYQHRLKGHQCPDPLP</sequence>
<dbReference type="PROSITE" id="PS50157">
    <property type="entry name" value="ZINC_FINGER_C2H2_2"/>
    <property type="match status" value="7"/>
</dbReference>
<dbReference type="RefSeq" id="XP_006039267.2">
    <property type="nucleotide sequence ID" value="XM_006039205.3"/>
</dbReference>
<feature type="compositionally biased region" description="Pro residues" evidence="15">
    <location>
        <begin position="206"/>
        <end position="216"/>
    </location>
</feature>
<feature type="region of interest" description="Disordered" evidence="15">
    <location>
        <begin position="56"/>
        <end position="83"/>
    </location>
</feature>
<evidence type="ECO:0000313" key="19">
    <source>
        <dbReference type="RefSeq" id="XP_006039267.2"/>
    </source>
</evidence>
<dbReference type="InParanoid" id="A0A1U7SD58"/>
<dbReference type="PANTHER" id="PTHR24390">
    <property type="entry name" value="ZINC FINGER PROTEIN"/>
    <property type="match status" value="1"/>
</dbReference>
<dbReference type="SMART" id="SM00431">
    <property type="entry name" value="SCAN"/>
    <property type="match status" value="1"/>
</dbReference>
<dbReference type="FunFam" id="3.30.160.60:FF:000688">
    <property type="entry name" value="zinc finger protein 197 isoform X1"/>
    <property type="match status" value="1"/>
</dbReference>
<evidence type="ECO:0000256" key="2">
    <source>
        <dbReference type="ARBA" id="ARBA00004123"/>
    </source>
</evidence>
<keyword evidence="5" id="KW-0479">Metal-binding</keyword>
<feature type="domain" description="C2H2-type" evidence="16">
    <location>
        <begin position="412"/>
        <end position="439"/>
    </location>
</feature>
<evidence type="ECO:0000313" key="18">
    <source>
        <dbReference type="Proteomes" id="UP000189705"/>
    </source>
</evidence>
<keyword evidence="13" id="KW-0539">Nucleus</keyword>
<dbReference type="CDD" id="cd07936">
    <property type="entry name" value="SCAN"/>
    <property type="match status" value="1"/>
</dbReference>
<keyword evidence="8" id="KW-0862">Zinc</keyword>
<dbReference type="Gene3D" id="3.30.160.60">
    <property type="entry name" value="Classic Zinc Finger"/>
    <property type="match status" value="7"/>
</dbReference>
<dbReference type="Pfam" id="PF00096">
    <property type="entry name" value="zf-C2H2"/>
    <property type="match status" value="5"/>
</dbReference>
<evidence type="ECO:0000256" key="11">
    <source>
        <dbReference type="ARBA" id="ARBA00023125"/>
    </source>
</evidence>
<feature type="domain" description="C2H2-type" evidence="16">
    <location>
        <begin position="356"/>
        <end position="383"/>
    </location>
</feature>
<dbReference type="FunFam" id="3.30.160.60:FF:000966">
    <property type="entry name" value="ZFP90 zinc finger protein"/>
    <property type="match status" value="1"/>
</dbReference>
<dbReference type="Gene3D" id="1.10.4020.10">
    <property type="entry name" value="DNA breaking-rejoining enzymes"/>
    <property type="match status" value="1"/>
</dbReference>
<feature type="domain" description="C2H2-type" evidence="16">
    <location>
        <begin position="496"/>
        <end position="515"/>
    </location>
</feature>
<dbReference type="GO" id="GO:0005634">
    <property type="term" value="C:nucleus"/>
    <property type="evidence" value="ECO:0007669"/>
    <property type="project" value="UniProtKB-SubCell"/>
</dbReference>
<evidence type="ECO:0000256" key="8">
    <source>
        <dbReference type="ARBA" id="ARBA00022833"/>
    </source>
</evidence>
<reference evidence="19" key="1">
    <citation type="submission" date="2025-08" db="UniProtKB">
        <authorList>
            <consortium name="RefSeq"/>
        </authorList>
    </citation>
    <scope>IDENTIFICATION</scope>
</reference>
<dbReference type="FunFam" id="1.10.4020.10:FF:000001">
    <property type="entry name" value="zinc finger protein 263 isoform X1"/>
    <property type="match status" value="1"/>
</dbReference>
<evidence type="ECO:0000256" key="12">
    <source>
        <dbReference type="ARBA" id="ARBA00023163"/>
    </source>
</evidence>
<dbReference type="InterPro" id="IPR013087">
    <property type="entry name" value="Znf_C2H2_type"/>
</dbReference>
<dbReference type="GO" id="GO:0008270">
    <property type="term" value="F:zinc ion binding"/>
    <property type="evidence" value="ECO:0007669"/>
    <property type="project" value="UniProtKB-KW"/>
</dbReference>
<evidence type="ECO:0000256" key="5">
    <source>
        <dbReference type="ARBA" id="ARBA00022723"/>
    </source>
</evidence>
<keyword evidence="6" id="KW-0677">Repeat</keyword>
<evidence type="ECO:0000256" key="9">
    <source>
        <dbReference type="ARBA" id="ARBA00022843"/>
    </source>
</evidence>
<name>A0A1U7SD58_ALLSI</name>
<proteinExistence type="inferred from homology"/>
<evidence type="ECO:0000256" key="7">
    <source>
        <dbReference type="ARBA" id="ARBA00022771"/>
    </source>
</evidence>
<dbReference type="SUPFAM" id="SSF47353">
    <property type="entry name" value="Retrovirus capsid dimerization domain-like"/>
    <property type="match status" value="1"/>
</dbReference>
<dbReference type="SUPFAM" id="SSF57667">
    <property type="entry name" value="beta-beta-alpha zinc fingers"/>
    <property type="match status" value="4"/>
</dbReference>
<keyword evidence="11" id="KW-0238">DNA-binding</keyword>